<feature type="transmembrane region" description="Helical" evidence="2">
    <location>
        <begin position="537"/>
        <end position="555"/>
    </location>
</feature>
<sequence>MYSDPPPPSQFRRPWSQDPQAGNSTNYGQQHLDYDHDGRHDSYMNSYDQTYPRTRREASDHSVEALDLADYAAAMRPSHRYPTQAVYPPSPSFQPPPSFVSRGNTLSSSSVASSSRRPFSLPPPATNTRDGHPPISEVDIAQFPPWSRGWYQGNTQNSSDVPAFLSNDSIPKHFDPGYTGTGPASALFGRNGDKYPTFGSVNSHSNRDSYGNAASWSPHEQDLPSYHGYSSYNGGLDNETKEARMRLLEKEFGQNAPSGKAQDNDFLDENGRPLVGTVDQRGNLVTQGPKKRLATRILQILFALTAAIPSIYAALTIKPDPAPPPAMSPGALVLYVASVITALILLYMFAFRPCCCSGRRKSKGLDAANPIMNGMMVLPVSGMPGQKHKHNGGGKYKKGKRGMMQPGGDVQVNLIVDPGMFSNRDETDSDEEEETPRGYQEGGHDDHRSMPGGGYFGDPGGGGNVRKRNKKAKRRSIFAGLAMEAEWKRARSWAKKVAAADVFFTIAWGAVFVVILLGDRCPTGGFEGWCNAFNVSTAAACLLCVAFAVSIFFDVKDLNTSKVSPRTRA</sequence>
<proteinExistence type="predicted"/>
<reference evidence="3 4" key="1">
    <citation type="journal article" date="2019" name="Nat. Ecol. Evol.">
        <title>Megaphylogeny resolves global patterns of mushroom evolution.</title>
        <authorList>
            <person name="Varga T."/>
            <person name="Krizsan K."/>
            <person name="Foldi C."/>
            <person name="Dima B."/>
            <person name="Sanchez-Garcia M."/>
            <person name="Sanchez-Ramirez S."/>
            <person name="Szollosi G.J."/>
            <person name="Szarkandi J.G."/>
            <person name="Papp V."/>
            <person name="Albert L."/>
            <person name="Andreopoulos W."/>
            <person name="Angelini C."/>
            <person name="Antonin V."/>
            <person name="Barry K.W."/>
            <person name="Bougher N.L."/>
            <person name="Buchanan P."/>
            <person name="Buyck B."/>
            <person name="Bense V."/>
            <person name="Catcheside P."/>
            <person name="Chovatia M."/>
            <person name="Cooper J."/>
            <person name="Damon W."/>
            <person name="Desjardin D."/>
            <person name="Finy P."/>
            <person name="Geml J."/>
            <person name="Haridas S."/>
            <person name="Hughes K."/>
            <person name="Justo A."/>
            <person name="Karasinski D."/>
            <person name="Kautmanova I."/>
            <person name="Kiss B."/>
            <person name="Kocsube S."/>
            <person name="Kotiranta H."/>
            <person name="LaButti K.M."/>
            <person name="Lechner B.E."/>
            <person name="Liimatainen K."/>
            <person name="Lipzen A."/>
            <person name="Lukacs Z."/>
            <person name="Mihaltcheva S."/>
            <person name="Morgado L.N."/>
            <person name="Niskanen T."/>
            <person name="Noordeloos M.E."/>
            <person name="Ohm R.A."/>
            <person name="Ortiz-Santana B."/>
            <person name="Ovrebo C."/>
            <person name="Racz N."/>
            <person name="Riley R."/>
            <person name="Savchenko A."/>
            <person name="Shiryaev A."/>
            <person name="Soop K."/>
            <person name="Spirin V."/>
            <person name="Szebenyi C."/>
            <person name="Tomsovsky M."/>
            <person name="Tulloss R.E."/>
            <person name="Uehling J."/>
            <person name="Grigoriev I.V."/>
            <person name="Vagvolgyi C."/>
            <person name="Papp T."/>
            <person name="Martin F.M."/>
            <person name="Miettinen O."/>
            <person name="Hibbett D.S."/>
            <person name="Nagy L.G."/>
        </authorList>
    </citation>
    <scope>NUCLEOTIDE SEQUENCE [LARGE SCALE GENOMIC DNA]</scope>
    <source>
        <strain evidence="3 4">CBS 309.79</strain>
    </source>
</reference>
<feature type="compositionally biased region" description="Low complexity" evidence="1">
    <location>
        <begin position="107"/>
        <end position="119"/>
    </location>
</feature>
<dbReference type="OrthoDB" id="3253553at2759"/>
<feature type="compositionally biased region" description="Pro residues" evidence="1">
    <location>
        <begin position="88"/>
        <end position="98"/>
    </location>
</feature>
<evidence type="ECO:0000313" key="3">
    <source>
        <dbReference type="EMBL" id="TFL02891.1"/>
    </source>
</evidence>
<evidence type="ECO:0000313" key="4">
    <source>
        <dbReference type="Proteomes" id="UP000305067"/>
    </source>
</evidence>
<keyword evidence="2" id="KW-1133">Transmembrane helix</keyword>
<keyword evidence="4" id="KW-1185">Reference proteome</keyword>
<evidence type="ECO:0000256" key="2">
    <source>
        <dbReference type="SAM" id="Phobius"/>
    </source>
</evidence>
<feature type="compositionally biased region" description="Basic and acidic residues" evidence="1">
    <location>
        <begin position="32"/>
        <end position="42"/>
    </location>
</feature>
<feature type="region of interest" description="Disordered" evidence="1">
    <location>
        <begin position="1"/>
        <end position="62"/>
    </location>
</feature>
<feature type="compositionally biased region" description="Polar residues" evidence="1">
    <location>
        <begin position="17"/>
        <end position="29"/>
    </location>
</feature>
<feature type="region of interest" description="Disordered" evidence="1">
    <location>
        <begin position="421"/>
        <end position="471"/>
    </location>
</feature>
<feature type="transmembrane region" description="Helical" evidence="2">
    <location>
        <begin position="497"/>
        <end position="517"/>
    </location>
</feature>
<feature type="compositionally biased region" description="Polar residues" evidence="1">
    <location>
        <begin position="43"/>
        <end position="52"/>
    </location>
</feature>
<protein>
    <submittedName>
        <fullName evidence="3">Uncharacterized protein</fullName>
    </submittedName>
</protein>
<dbReference type="AlphaFoldDB" id="A0A5C3QQT5"/>
<keyword evidence="2" id="KW-0812">Transmembrane</keyword>
<dbReference type="EMBL" id="ML178821">
    <property type="protein sequence ID" value="TFL02891.1"/>
    <property type="molecule type" value="Genomic_DNA"/>
</dbReference>
<gene>
    <name evidence="3" type="ORF">BDV98DRAFT_564997</name>
</gene>
<name>A0A5C3QQT5_9AGAR</name>
<dbReference type="Proteomes" id="UP000305067">
    <property type="component" value="Unassembled WGS sequence"/>
</dbReference>
<organism evidence="3 4">
    <name type="scientific">Pterulicium gracile</name>
    <dbReference type="NCBI Taxonomy" id="1884261"/>
    <lineage>
        <taxon>Eukaryota</taxon>
        <taxon>Fungi</taxon>
        <taxon>Dikarya</taxon>
        <taxon>Basidiomycota</taxon>
        <taxon>Agaricomycotina</taxon>
        <taxon>Agaricomycetes</taxon>
        <taxon>Agaricomycetidae</taxon>
        <taxon>Agaricales</taxon>
        <taxon>Pleurotineae</taxon>
        <taxon>Pterulaceae</taxon>
        <taxon>Pterulicium</taxon>
    </lineage>
</organism>
<keyword evidence="2" id="KW-0472">Membrane</keyword>
<feature type="transmembrane region" description="Helical" evidence="2">
    <location>
        <begin position="297"/>
        <end position="317"/>
    </location>
</feature>
<feature type="transmembrane region" description="Helical" evidence="2">
    <location>
        <begin position="329"/>
        <end position="351"/>
    </location>
</feature>
<feature type="compositionally biased region" description="Gly residues" evidence="1">
    <location>
        <begin position="451"/>
        <end position="464"/>
    </location>
</feature>
<evidence type="ECO:0000256" key="1">
    <source>
        <dbReference type="SAM" id="MobiDB-lite"/>
    </source>
</evidence>
<feature type="compositionally biased region" description="Basic residues" evidence="1">
    <location>
        <begin position="386"/>
        <end position="401"/>
    </location>
</feature>
<feature type="region of interest" description="Disordered" evidence="1">
    <location>
        <begin position="382"/>
        <end position="403"/>
    </location>
</feature>
<accession>A0A5C3QQT5</accession>
<feature type="region of interest" description="Disordered" evidence="1">
    <location>
        <begin position="82"/>
        <end position="139"/>
    </location>
</feature>